<keyword evidence="1" id="KW-1133">Transmembrane helix</keyword>
<feature type="signal peptide" evidence="2">
    <location>
        <begin position="1"/>
        <end position="16"/>
    </location>
</feature>
<reference evidence="4" key="1">
    <citation type="submission" date="2017-02" db="UniProtKB">
        <authorList>
            <consortium name="WormBaseParasite"/>
        </authorList>
    </citation>
    <scope>IDENTIFICATION</scope>
</reference>
<evidence type="ECO:0000256" key="1">
    <source>
        <dbReference type="SAM" id="Phobius"/>
    </source>
</evidence>
<protein>
    <submittedName>
        <fullName evidence="4">WAP domain-containing protein</fullName>
    </submittedName>
</protein>
<evidence type="ECO:0000256" key="2">
    <source>
        <dbReference type="SAM" id="SignalP"/>
    </source>
</evidence>
<accession>A0A0N5ACK5</accession>
<keyword evidence="1" id="KW-0812">Transmembrane</keyword>
<keyword evidence="2" id="KW-0732">Signal</keyword>
<name>A0A0N5ACK5_9BILA</name>
<keyword evidence="1" id="KW-0472">Membrane</keyword>
<dbReference type="Proteomes" id="UP000046393">
    <property type="component" value="Unplaced"/>
</dbReference>
<dbReference type="WBParaSite" id="SMUV_0000188101-mRNA-1">
    <property type="protein sequence ID" value="SMUV_0000188101-mRNA-1"/>
    <property type="gene ID" value="SMUV_0000188101"/>
</dbReference>
<dbReference type="AlphaFoldDB" id="A0A0N5ACK5"/>
<organism evidence="3 4">
    <name type="scientific">Syphacia muris</name>
    <dbReference type="NCBI Taxonomy" id="451379"/>
    <lineage>
        <taxon>Eukaryota</taxon>
        <taxon>Metazoa</taxon>
        <taxon>Ecdysozoa</taxon>
        <taxon>Nematoda</taxon>
        <taxon>Chromadorea</taxon>
        <taxon>Rhabditida</taxon>
        <taxon>Spirurina</taxon>
        <taxon>Oxyuridomorpha</taxon>
        <taxon>Oxyuroidea</taxon>
        <taxon>Oxyuridae</taxon>
        <taxon>Syphacia</taxon>
    </lineage>
</organism>
<feature type="transmembrane region" description="Helical" evidence="1">
    <location>
        <begin position="67"/>
        <end position="91"/>
    </location>
</feature>
<sequence>MFKLYLISLLIINCNAEDDDDRHKCKLVTNEPEYQPNIYLCSKGYACCRVYGQPACCSEDIRLEDEITSFCLFFGIGVGILLVAWTIQWYFDDDNPSDLNFYTEYSRKNEVEDPIFGPILHEETPKYVNVLINLSVQRAD</sequence>
<keyword evidence="3" id="KW-1185">Reference proteome</keyword>
<evidence type="ECO:0000313" key="4">
    <source>
        <dbReference type="WBParaSite" id="SMUV_0000188101-mRNA-1"/>
    </source>
</evidence>
<evidence type="ECO:0000313" key="3">
    <source>
        <dbReference type="Proteomes" id="UP000046393"/>
    </source>
</evidence>
<proteinExistence type="predicted"/>
<feature type="chain" id="PRO_5005893034" evidence="2">
    <location>
        <begin position="17"/>
        <end position="140"/>
    </location>
</feature>